<dbReference type="GO" id="GO:0004252">
    <property type="term" value="F:serine-type endopeptidase activity"/>
    <property type="evidence" value="ECO:0007669"/>
    <property type="project" value="InterPro"/>
</dbReference>
<evidence type="ECO:0000256" key="4">
    <source>
        <dbReference type="ARBA" id="ARBA00045448"/>
    </source>
</evidence>
<keyword evidence="9" id="KW-1185">Reference proteome</keyword>
<evidence type="ECO:0000256" key="1">
    <source>
        <dbReference type="ARBA" id="ARBA00005228"/>
    </source>
</evidence>
<dbReference type="Pfam" id="PF02897">
    <property type="entry name" value="Peptidase_S9_N"/>
    <property type="match status" value="1"/>
</dbReference>
<dbReference type="SUPFAM" id="SSF53474">
    <property type="entry name" value="alpha/beta-Hydrolases"/>
    <property type="match status" value="1"/>
</dbReference>
<keyword evidence="5" id="KW-0472">Membrane</keyword>
<dbReference type="OrthoDB" id="248387at2759"/>
<organism evidence="8 9">
    <name type="scientific">Jimgerdemannia flammicorona</name>
    <dbReference type="NCBI Taxonomy" id="994334"/>
    <lineage>
        <taxon>Eukaryota</taxon>
        <taxon>Fungi</taxon>
        <taxon>Fungi incertae sedis</taxon>
        <taxon>Mucoromycota</taxon>
        <taxon>Mucoromycotina</taxon>
        <taxon>Endogonomycetes</taxon>
        <taxon>Endogonales</taxon>
        <taxon>Endogonaceae</taxon>
        <taxon>Jimgerdemannia</taxon>
    </lineage>
</organism>
<dbReference type="SUPFAM" id="SSF50993">
    <property type="entry name" value="Peptidase/esterase 'gauge' domain"/>
    <property type="match status" value="1"/>
</dbReference>
<dbReference type="AlphaFoldDB" id="A0A433DMZ7"/>
<evidence type="ECO:0000256" key="5">
    <source>
        <dbReference type="SAM" id="Phobius"/>
    </source>
</evidence>
<gene>
    <name evidence="8" type="ORF">BC936DRAFT_149827</name>
</gene>
<comment type="similarity">
    <text evidence="1">Belongs to the peptidase S9A family.</text>
</comment>
<dbReference type="InterPro" id="IPR023302">
    <property type="entry name" value="Pept_S9A_N"/>
</dbReference>
<dbReference type="InterPro" id="IPR029058">
    <property type="entry name" value="AB_hydrolase_fold"/>
</dbReference>
<proteinExistence type="inferred from homology"/>
<feature type="transmembrane region" description="Helical" evidence="5">
    <location>
        <begin position="40"/>
        <end position="60"/>
    </location>
</feature>
<dbReference type="GO" id="GO:0006508">
    <property type="term" value="P:proteolysis"/>
    <property type="evidence" value="ECO:0007669"/>
    <property type="project" value="InterPro"/>
</dbReference>
<protein>
    <recommendedName>
        <fullName evidence="2">Prolyl endopeptidase-like</fullName>
    </recommendedName>
    <alternativeName>
        <fullName evidence="3">Prolylendopeptidase-like</fullName>
    </alternativeName>
</protein>
<feature type="domain" description="Peptidase S9 prolyl oligopeptidase catalytic" evidence="6">
    <location>
        <begin position="633"/>
        <end position="821"/>
    </location>
</feature>
<dbReference type="PANTHER" id="PTHR11757:SF19">
    <property type="entry name" value="PROLYL ENDOPEPTIDASE-LIKE"/>
    <property type="match status" value="1"/>
</dbReference>
<comment type="function">
    <text evidence="4">Serine peptidase whose precise substrate specificity remains unclear. Does not cleave peptides after a arginine or lysine residue. Regulates trans-Golgi network morphology and sorting by regulating the membrane binding of the AP-1 complex. May play a role in the regulation of synaptic vesicle exocytosis.</text>
</comment>
<evidence type="ECO:0000313" key="9">
    <source>
        <dbReference type="Proteomes" id="UP000268093"/>
    </source>
</evidence>
<evidence type="ECO:0000259" key="6">
    <source>
        <dbReference type="Pfam" id="PF00326"/>
    </source>
</evidence>
<evidence type="ECO:0000256" key="2">
    <source>
        <dbReference type="ARBA" id="ARBA00039290"/>
    </source>
</evidence>
<feature type="domain" description="Peptidase S9A N-terminal" evidence="7">
    <location>
        <begin position="115"/>
        <end position="555"/>
    </location>
</feature>
<accession>A0A433DMZ7</accession>
<dbReference type="PANTHER" id="PTHR11757">
    <property type="entry name" value="PROTEASE FAMILY S9A OLIGOPEPTIDASE"/>
    <property type="match status" value="1"/>
</dbReference>
<dbReference type="Pfam" id="PF00326">
    <property type="entry name" value="Peptidase_S9"/>
    <property type="match status" value="1"/>
</dbReference>
<dbReference type="InterPro" id="IPR001375">
    <property type="entry name" value="Peptidase_S9_cat"/>
</dbReference>
<evidence type="ECO:0000256" key="3">
    <source>
        <dbReference type="ARBA" id="ARBA00042165"/>
    </source>
</evidence>
<keyword evidence="5" id="KW-0812">Transmembrane</keyword>
<evidence type="ECO:0000313" key="8">
    <source>
        <dbReference type="EMBL" id="RUP52258.1"/>
    </source>
</evidence>
<evidence type="ECO:0000259" key="7">
    <source>
        <dbReference type="Pfam" id="PF02897"/>
    </source>
</evidence>
<dbReference type="Gene3D" id="3.40.50.1820">
    <property type="entry name" value="alpha/beta hydrolase"/>
    <property type="match status" value="2"/>
</dbReference>
<dbReference type="InterPro" id="IPR051543">
    <property type="entry name" value="Serine_Peptidase_S9A"/>
</dbReference>
<comment type="caution">
    <text evidence="8">The sequence shown here is derived from an EMBL/GenBank/DDBJ whole genome shotgun (WGS) entry which is preliminary data.</text>
</comment>
<dbReference type="Gene3D" id="2.130.10.120">
    <property type="entry name" value="Prolyl oligopeptidase, N-terminal domain"/>
    <property type="match status" value="1"/>
</dbReference>
<dbReference type="EMBL" id="RBNI01000094">
    <property type="protein sequence ID" value="RUP52258.1"/>
    <property type="molecule type" value="Genomic_DNA"/>
</dbReference>
<reference evidence="8 9" key="1">
    <citation type="journal article" date="2018" name="New Phytol.">
        <title>Phylogenomics of Endogonaceae and evolution of mycorrhizas within Mucoromycota.</title>
        <authorList>
            <person name="Chang Y."/>
            <person name="Desiro A."/>
            <person name="Na H."/>
            <person name="Sandor L."/>
            <person name="Lipzen A."/>
            <person name="Clum A."/>
            <person name="Barry K."/>
            <person name="Grigoriev I.V."/>
            <person name="Martin F.M."/>
            <person name="Stajich J.E."/>
            <person name="Smith M.E."/>
            <person name="Bonito G."/>
            <person name="Spatafora J.W."/>
        </authorList>
    </citation>
    <scope>NUCLEOTIDE SEQUENCE [LARGE SCALE GENOMIC DNA]</scope>
    <source>
        <strain evidence="8 9">GMNB39</strain>
    </source>
</reference>
<sequence>MKESSLKTTPRVTTTTRIPISWPCIQRSHEPSATKGPCPITFASTVTVTIVTVATAFWIYDFLELTCSPAQLVRFIVPATCVIIIMTYTITIAVLVDQRRMRRGPYLSERYVGPPPAAKQVTWERTLHGDTVVDKYNWLRNIDSDRDVFRYILEERNYTRLTMQPTQALQEKLVGEMKEVGRSVRFRAGSSGVTTGKFWEQGEHVYWVEYPEGKGFPVYKRQSVASFAYVGQSSISPIETILDTNTLSNGGKPIKYMHIGAFEVSIDGKFLAYSVDFLGSERYELYLKDLKPDGAAPAKISESYDSVRWARIVGRDYIYYNAVDTLGVPKSVYRYCAAGCGDGAGEKELVYQEEDQSMIVEVSVTSDDNYLLIKTSNEATSETRYINLSQSSPSSNFTIMYPRVANIKYDLQHRNGQFYVRTNRDNSPNYKIIRTPAEGELPPPQTILVQHSDDRFIERMELFADHLVLWVVEDESRSIVVVDLEPEDAESHEVLVHSLRFEAEIYSLMPGTITHDGDRLYRRFDATTFTFTNSSFLSPPTVWEYDMDEHEAKQLARANDVKIDAGEYTELRIRVPASSTSTSTSTDYIPVILVTKTSLLSISPPSPLVLSIGSISGDVRLLGFDPTVFSLLDRGVAFAIVQLRGAERWRGTAVMDVRRVLGELVKTGYAERGRIAVYARGENGLVAGNAVTRWGHVSLNDSTTISGEDDDRLVRVVVTEGPFMDVITDMMDERMPWVAYERSEWGDPNNRTIYDAMRVYNPYDQIRTRKSYPATLVTAGLNDIHVRYHDAVKFVAKLRDHKDNDPACHGVPEKEDHEAVEAKAVDASVECTPLLVEVGDLGRFHSDAKDGGYAGVAFWYAFVLDQLGVVNTKARLP</sequence>
<keyword evidence="5" id="KW-1133">Transmembrane helix</keyword>
<feature type="transmembrane region" description="Helical" evidence="5">
    <location>
        <begin position="72"/>
        <end position="96"/>
    </location>
</feature>
<name>A0A433DMZ7_9FUNG</name>
<dbReference type="Proteomes" id="UP000268093">
    <property type="component" value="Unassembled WGS sequence"/>
</dbReference>